<evidence type="ECO:0000259" key="2">
    <source>
        <dbReference type="PROSITE" id="PS50089"/>
    </source>
</evidence>
<evidence type="ECO:0000259" key="3">
    <source>
        <dbReference type="PROSITE" id="PS50127"/>
    </source>
</evidence>
<keyword evidence="1" id="KW-0862">Zinc</keyword>
<keyword evidence="5" id="KW-1185">Reference proteome</keyword>
<comment type="caution">
    <text evidence="4">The sequence shown here is derived from an EMBL/GenBank/DDBJ whole genome shotgun (WGS) entry which is preliminary data.</text>
</comment>
<keyword evidence="1" id="KW-0863">Zinc-finger</keyword>
<dbReference type="SUPFAM" id="SSF49599">
    <property type="entry name" value="TRAF domain-like"/>
    <property type="match status" value="1"/>
</dbReference>
<dbReference type="SMART" id="SM00184">
    <property type="entry name" value="RING"/>
    <property type="match status" value="1"/>
</dbReference>
<evidence type="ECO:0000313" key="4">
    <source>
        <dbReference type="EMBL" id="EJK58654.1"/>
    </source>
</evidence>
<dbReference type="SUPFAM" id="SSF54495">
    <property type="entry name" value="UBC-like"/>
    <property type="match status" value="1"/>
</dbReference>
<dbReference type="PANTHER" id="PTHR10131:SF94">
    <property type="entry name" value="TNF RECEPTOR-ASSOCIATED FACTOR 4"/>
    <property type="match status" value="1"/>
</dbReference>
<dbReference type="GO" id="GO:0008270">
    <property type="term" value="F:zinc ion binding"/>
    <property type="evidence" value="ECO:0007669"/>
    <property type="project" value="UniProtKB-KW"/>
</dbReference>
<protein>
    <recommendedName>
        <fullName evidence="6">RING-type domain-containing protein</fullName>
    </recommendedName>
</protein>
<feature type="domain" description="RING-type" evidence="2">
    <location>
        <begin position="18"/>
        <end position="57"/>
    </location>
</feature>
<dbReference type="Pfam" id="PF13923">
    <property type="entry name" value="zf-C3HC4_2"/>
    <property type="match status" value="1"/>
</dbReference>
<dbReference type="OrthoDB" id="6600758at2759"/>
<evidence type="ECO:0008006" key="6">
    <source>
        <dbReference type="Google" id="ProtNLM"/>
    </source>
</evidence>
<organism evidence="4 5">
    <name type="scientific">Thalassiosira oceanica</name>
    <name type="common">Marine diatom</name>
    <dbReference type="NCBI Taxonomy" id="159749"/>
    <lineage>
        <taxon>Eukaryota</taxon>
        <taxon>Sar</taxon>
        <taxon>Stramenopiles</taxon>
        <taxon>Ochrophyta</taxon>
        <taxon>Bacillariophyta</taxon>
        <taxon>Coscinodiscophyceae</taxon>
        <taxon>Thalassiosirophycidae</taxon>
        <taxon>Thalassiosirales</taxon>
        <taxon>Thalassiosiraceae</taxon>
        <taxon>Thalassiosira</taxon>
    </lineage>
</organism>
<name>K0S1K6_THAOC</name>
<accession>K0S1K6</accession>
<dbReference type="InterPro" id="IPR001841">
    <property type="entry name" value="Znf_RING"/>
</dbReference>
<dbReference type="InterPro" id="IPR016135">
    <property type="entry name" value="UBQ-conjugating_enzyme/RWD"/>
</dbReference>
<dbReference type="Pfam" id="PF00179">
    <property type="entry name" value="UQ_con"/>
    <property type="match status" value="1"/>
</dbReference>
<dbReference type="Proteomes" id="UP000266841">
    <property type="component" value="Unassembled WGS sequence"/>
</dbReference>
<feature type="domain" description="UBC core" evidence="3">
    <location>
        <begin position="224"/>
        <end position="386"/>
    </location>
</feature>
<dbReference type="eggNOG" id="KOG0424">
    <property type="taxonomic scope" value="Eukaryota"/>
</dbReference>
<gene>
    <name evidence="4" type="ORF">THAOC_21204</name>
</gene>
<sequence length="463" mass="51350">MGHPAEIFSPTPPDGCRCAVCMDVLESARMFPCGHTFCGGCCSGVTAASGAVCPTCRAGAGGSAPNYSVRDVVDGLTVRCPESEGHGEGRKRKRDTEAEGVAAAGGGCAWTGPLRDLDEHRKTCGYVIVPCMVPGCGHRCRRKDMEAHLSGGASLLRHMQLMHASHDARQGEAIQALTTKYESRIKSLVKSNAKYDSRIKASEEANKKYDSMMKSLEEASTIKAIHEKCLKECRRWIDYRPDALHGVKIYPIRAKIADKLRSKLCGHEHMMSGFECHIPGPSNTPWEGATLRARISYNDGAGPPRCQFEPPLFHMNVYPSGTICISTIHQDWDPNMTLHEILFTIQQNLAHPIIDDPCQSETYNVYMRGKDEYEARIKKDVAEKWSNVRPPGDNTLDVIEKADALSRAHLMEQPKVPGFARDADGKPSKENYHTSYRDCECSCCAWGQKFYDDKGKMRFLFGR</sequence>
<evidence type="ECO:0000313" key="5">
    <source>
        <dbReference type="Proteomes" id="UP000266841"/>
    </source>
</evidence>
<dbReference type="EMBL" id="AGNL01024603">
    <property type="protein sequence ID" value="EJK58654.1"/>
    <property type="molecule type" value="Genomic_DNA"/>
</dbReference>
<proteinExistence type="predicted"/>
<dbReference type="Gene3D" id="3.30.40.10">
    <property type="entry name" value="Zinc/RING finger domain, C3HC4 (zinc finger)"/>
    <property type="match status" value="2"/>
</dbReference>
<evidence type="ECO:0000256" key="1">
    <source>
        <dbReference type="PROSITE-ProRule" id="PRU00175"/>
    </source>
</evidence>
<dbReference type="InterPro" id="IPR013083">
    <property type="entry name" value="Znf_RING/FYVE/PHD"/>
</dbReference>
<dbReference type="PROSITE" id="PS50089">
    <property type="entry name" value="ZF_RING_2"/>
    <property type="match status" value="1"/>
</dbReference>
<dbReference type="SMART" id="SM00212">
    <property type="entry name" value="UBCc"/>
    <property type="match status" value="1"/>
</dbReference>
<keyword evidence="1" id="KW-0479">Metal-binding</keyword>
<dbReference type="SUPFAM" id="SSF57850">
    <property type="entry name" value="RING/U-box"/>
    <property type="match status" value="1"/>
</dbReference>
<dbReference type="AlphaFoldDB" id="K0S1K6"/>
<dbReference type="PANTHER" id="PTHR10131">
    <property type="entry name" value="TNF RECEPTOR ASSOCIATED FACTOR"/>
    <property type="match status" value="1"/>
</dbReference>
<dbReference type="InterPro" id="IPR000608">
    <property type="entry name" value="UBC"/>
</dbReference>
<dbReference type="PROSITE" id="PS50127">
    <property type="entry name" value="UBC_2"/>
    <property type="match status" value="1"/>
</dbReference>
<reference evidence="4 5" key="1">
    <citation type="journal article" date="2012" name="Genome Biol.">
        <title>Genome and low-iron response of an oceanic diatom adapted to chronic iron limitation.</title>
        <authorList>
            <person name="Lommer M."/>
            <person name="Specht M."/>
            <person name="Roy A.S."/>
            <person name="Kraemer L."/>
            <person name="Andreson R."/>
            <person name="Gutowska M.A."/>
            <person name="Wolf J."/>
            <person name="Bergner S.V."/>
            <person name="Schilhabel M.B."/>
            <person name="Klostermeier U.C."/>
            <person name="Beiko R.G."/>
            <person name="Rosenstiel P."/>
            <person name="Hippler M."/>
            <person name="Laroche J."/>
        </authorList>
    </citation>
    <scope>NUCLEOTIDE SEQUENCE [LARGE SCALE GENOMIC DNA]</scope>
    <source>
        <strain evidence="4 5">CCMP1005</strain>
    </source>
</reference>
<dbReference type="Gene3D" id="3.10.110.10">
    <property type="entry name" value="Ubiquitin Conjugating Enzyme"/>
    <property type="match status" value="1"/>
</dbReference>